<keyword evidence="2 5" id="KW-0812">Transmembrane</keyword>
<proteinExistence type="predicted"/>
<dbReference type="InterPro" id="IPR036640">
    <property type="entry name" value="ABC1_TM_sf"/>
</dbReference>
<evidence type="ECO:0000256" key="5">
    <source>
        <dbReference type="SAM" id="Phobius"/>
    </source>
</evidence>
<evidence type="ECO:0000313" key="7">
    <source>
        <dbReference type="EMBL" id="GEO41809.1"/>
    </source>
</evidence>
<dbReference type="OrthoDB" id="5288404at2"/>
<dbReference type="Gene3D" id="1.20.1560.10">
    <property type="entry name" value="ABC transporter type 1, transmembrane domain"/>
    <property type="match status" value="1"/>
</dbReference>
<gene>
    <name evidence="7" type="ORF">SAE02_59570</name>
</gene>
<evidence type="ECO:0000256" key="4">
    <source>
        <dbReference type="ARBA" id="ARBA00023136"/>
    </source>
</evidence>
<accession>A0A512DZE3</accession>
<evidence type="ECO:0000259" key="6">
    <source>
        <dbReference type="PROSITE" id="PS50929"/>
    </source>
</evidence>
<name>A0A512DZE3_9PROT</name>
<organism evidence="7 8">
    <name type="scientific">Skermanella aerolata</name>
    <dbReference type="NCBI Taxonomy" id="393310"/>
    <lineage>
        <taxon>Bacteria</taxon>
        <taxon>Pseudomonadati</taxon>
        <taxon>Pseudomonadota</taxon>
        <taxon>Alphaproteobacteria</taxon>
        <taxon>Rhodospirillales</taxon>
        <taxon>Azospirillaceae</taxon>
        <taxon>Skermanella</taxon>
    </lineage>
</organism>
<evidence type="ECO:0000256" key="1">
    <source>
        <dbReference type="ARBA" id="ARBA00004651"/>
    </source>
</evidence>
<comment type="caution">
    <text evidence="7">The sequence shown here is derived from an EMBL/GenBank/DDBJ whole genome shotgun (WGS) entry which is preliminary data.</text>
</comment>
<feature type="transmembrane region" description="Helical" evidence="5">
    <location>
        <begin position="53"/>
        <end position="72"/>
    </location>
</feature>
<feature type="domain" description="ABC transmembrane type-1" evidence="6">
    <location>
        <begin position="19"/>
        <end position="104"/>
    </location>
</feature>
<dbReference type="PROSITE" id="PS50929">
    <property type="entry name" value="ABC_TM1F"/>
    <property type="match status" value="1"/>
</dbReference>
<evidence type="ECO:0000256" key="3">
    <source>
        <dbReference type="ARBA" id="ARBA00022989"/>
    </source>
</evidence>
<dbReference type="GO" id="GO:0005524">
    <property type="term" value="F:ATP binding"/>
    <property type="evidence" value="ECO:0007669"/>
    <property type="project" value="InterPro"/>
</dbReference>
<dbReference type="AlphaFoldDB" id="A0A512DZE3"/>
<keyword evidence="3 5" id="KW-1133">Transmembrane helix</keyword>
<dbReference type="InterPro" id="IPR011527">
    <property type="entry name" value="ABC1_TM_dom"/>
</dbReference>
<dbReference type="RefSeq" id="WP_063772365.1">
    <property type="nucleotide sequence ID" value="NZ_BJYZ01000032.1"/>
</dbReference>
<dbReference type="Proteomes" id="UP000321523">
    <property type="component" value="Unassembled WGS sequence"/>
</dbReference>
<reference evidence="7 8" key="1">
    <citation type="submission" date="2019-07" db="EMBL/GenBank/DDBJ databases">
        <title>Whole genome shotgun sequence of Skermanella aerolata NBRC 106429.</title>
        <authorList>
            <person name="Hosoyama A."/>
            <person name="Uohara A."/>
            <person name="Ohji S."/>
            <person name="Ichikawa N."/>
        </authorList>
    </citation>
    <scope>NUCLEOTIDE SEQUENCE [LARGE SCALE GENOMIC DNA]</scope>
    <source>
        <strain evidence="7 8">NBRC 106429</strain>
    </source>
</reference>
<evidence type="ECO:0000313" key="8">
    <source>
        <dbReference type="Proteomes" id="UP000321523"/>
    </source>
</evidence>
<dbReference type="GO" id="GO:0005886">
    <property type="term" value="C:plasma membrane"/>
    <property type="evidence" value="ECO:0007669"/>
    <property type="project" value="UniProtKB-SubCell"/>
</dbReference>
<feature type="transmembrane region" description="Helical" evidence="5">
    <location>
        <begin position="7"/>
        <end position="33"/>
    </location>
</feature>
<dbReference type="EMBL" id="BJYZ01000032">
    <property type="protein sequence ID" value="GEO41809.1"/>
    <property type="molecule type" value="Genomic_DNA"/>
</dbReference>
<dbReference type="GO" id="GO:0140359">
    <property type="term" value="F:ABC-type transporter activity"/>
    <property type="evidence" value="ECO:0007669"/>
    <property type="project" value="InterPro"/>
</dbReference>
<comment type="subcellular location">
    <subcellularLocation>
        <location evidence="1">Cell membrane</location>
        <topology evidence="1">Multi-pass membrane protein</topology>
    </subcellularLocation>
</comment>
<protein>
    <recommendedName>
        <fullName evidence="6">ABC transmembrane type-1 domain-containing protein</fullName>
    </recommendedName>
</protein>
<keyword evidence="4 5" id="KW-0472">Membrane</keyword>
<sequence>MTKKSELGAVLATCRGTFVMTALFSSVINLLMVVPSLYMMQVYDRVLHSHSQATLFMLTLITVGLLGTMSLLEVFRSRILVRIGGRLDQRLGERVLAAQFSGSL</sequence>
<keyword evidence="8" id="KW-1185">Reference proteome</keyword>
<dbReference type="SUPFAM" id="SSF90123">
    <property type="entry name" value="ABC transporter transmembrane region"/>
    <property type="match status" value="1"/>
</dbReference>
<evidence type="ECO:0000256" key="2">
    <source>
        <dbReference type="ARBA" id="ARBA00022692"/>
    </source>
</evidence>